<dbReference type="GO" id="GO:0042626">
    <property type="term" value="F:ATPase-coupled transmembrane transporter activity"/>
    <property type="evidence" value="ECO:0007669"/>
    <property type="project" value="TreeGrafter"/>
</dbReference>
<keyword evidence="1" id="KW-0547">Nucleotide-binding</keyword>
<dbReference type="Proteomes" id="UP000233551">
    <property type="component" value="Unassembled WGS sequence"/>
</dbReference>
<dbReference type="Gene3D" id="3.40.50.300">
    <property type="entry name" value="P-loop containing nucleotide triphosphate hydrolases"/>
    <property type="match status" value="1"/>
</dbReference>
<dbReference type="Pfam" id="PF00005">
    <property type="entry name" value="ABC_tran"/>
    <property type="match status" value="1"/>
</dbReference>
<name>A0A2I0K2R0_PUNGR</name>
<keyword evidence="2" id="KW-0067">ATP-binding</keyword>
<feature type="domain" description="ABC transporter" evidence="4">
    <location>
        <begin position="95"/>
        <end position="132"/>
    </location>
</feature>
<dbReference type="SUPFAM" id="SSF52540">
    <property type="entry name" value="P-loop containing nucleoside triphosphate hydrolases"/>
    <property type="match status" value="1"/>
</dbReference>
<dbReference type="InterPro" id="IPR003439">
    <property type="entry name" value="ABC_transporter-like_ATP-bd"/>
</dbReference>
<comment type="caution">
    <text evidence="5">The sequence shown here is derived from an EMBL/GenBank/DDBJ whole genome shotgun (WGS) entry which is preliminary data.</text>
</comment>
<organism evidence="5 6">
    <name type="scientific">Punica granatum</name>
    <name type="common">Pomegranate</name>
    <dbReference type="NCBI Taxonomy" id="22663"/>
    <lineage>
        <taxon>Eukaryota</taxon>
        <taxon>Viridiplantae</taxon>
        <taxon>Streptophyta</taxon>
        <taxon>Embryophyta</taxon>
        <taxon>Tracheophyta</taxon>
        <taxon>Spermatophyta</taxon>
        <taxon>Magnoliopsida</taxon>
        <taxon>eudicotyledons</taxon>
        <taxon>Gunneridae</taxon>
        <taxon>Pentapetalae</taxon>
        <taxon>rosids</taxon>
        <taxon>malvids</taxon>
        <taxon>Myrtales</taxon>
        <taxon>Lythraceae</taxon>
        <taxon>Punica</taxon>
    </lineage>
</organism>
<dbReference type="GO" id="GO:0016887">
    <property type="term" value="F:ATP hydrolysis activity"/>
    <property type="evidence" value="ECO:0007669"/>
    <property type="project" value="InterPro"/>
</dbReference>
<reference evidence="5 6" key="1">
    <citation type="submission" date="2017-11" db="EMBL/GenBank/DDBJ databases">
        <title>De-novo sequencing of pomegranate (Punica granatum L.) genome.</title>
        <authorList>
            <person name="Akparov Z."/>
            <person name="Amiraslanov A."/>
            <person name="Hajiyeva S."/>
            <person name="Abbasov M."/>
            <person name="Kaur K."/>
            <person name="Hamwieh A."/>
            <person name="Solovyev V."/>
            <person name="Salamov A."/>
            <person name="Braich B."/>
            <person name="Kosarev P."/>
            <person name="Mahmoud A."/>
            <person name="Hajiyev E."/>
            <person name="Babayeva S."/>
            <person name="Izzatullayeva V."/>
            <person name="Mammadov A."/>
            <person name="Mammadov A."/>
            <person name="Sharifova S."/>
            <person name="Ojaghi J."/>
            <person name="Eynullazada K."/>
            <person name="Bayramov B."/>
            <person name="Abdulazimova A."/>
            <person name="Shahmuradov I."/>
        </authorList>
    </citation>
    <scope>NUCLEOTIDE SEQUENCE [LARGE SCALE GENOMIC DNA]</scope>
    <source>
        <strain evidence="6">cv. AG2017</strain>
        <tissue evidence="5">Leaf</tissue>
    </source>
</reference>
<dbReference type="EMBL" id="PGOL01000925">
    <property type="protein sequence ID" value="PKI62835.1"/>
    <property type="molecule type" value="Genomic_DNA"/>
</dbReference>
<feature type="region of interest" description="Disordered" evidence="3">
    <location>
        <begin position="1"/>
        <end position="25"/>
    </location>
</feature>
<evidence type="ECO:0000256" key="3">
    <source>
        <dbReference type="SAM" id="MobiDB-lite"/>
    </source>
</evidence>
<protein>
    <recommendedName>
        <fullName evidence="4">ABC transporter domain-containing protein</fullName>
    </recommendedName>
</protein>
<dbReference type="STRING" id="22663.A0A2I0K2R0"/>
<evidence type="ECO:0000259" key="4">
    <source>
        <dbReference type="Pfam" id="PF00005"/>
    </source>
</evidence>
<feature type="compositionally biased region" description="Polar residues" evidence="3">
    <location>
        <begin position="1"/>
        <end position="17"/>
    </location>
</feature>
<dbReference type="GO" id="GO:0016020">
    <property type="term" value="C:membrane"/>
    <property type="evidence" value="ECO:0007669"/>
    <property type="project" value="TreeGrafter"/>
</dbReference>
<proteinExistence type="predicted"/>
<dbReference type="PROSITE" id="PS00211">
    <property type="entry name" value="ABC_TRANSPORTER_1"/>
    <property type="match status" value="1"/>
</dbReference>
<accession>A0A2I0K2R0</accession>
<evidence type="ECO:0000313" key="5">
    <source>
        <dbReference type="EMBL" id="PKI62835.1"/>
    </source>
</evidence>
<dbReference type="InterPro" id="IPR050173">
    <property type="entry name" value="ABC_transporter_C-like"/>
</dbReference>
<evidence type="ECO:0000256" key="2">
    <source>
        <dbReference type="ARBA" id="ARBA00022840"/>
    </source>
</evidence>
<sequence length="252" mass="28674">MAALMENQNRRNPNLNSDPDREEVEYDSYFEGDTYATLFSEEDPFNDAFFVAGGDGEPEFDEEEEIVTVEIERYRHTLESCSLVKDLDLLPYGDHIEIGERGVNLSSGQKQRIRLARALYQDADIYLLDDSFSAVDARTTSSLFNDYVMRALSDKTVFLVTNFLVPQFLDNLLNERVKIGVLCPDRRWPALGKVRSNRVKPGSQCTVQEELSLQELEVHRKLNPIRITSYNGPSTLKKIRTGFISCGSTKCP</sequence>
<dbReference type="GO" id="GO:0005524">
    <property type="term" value="F:ATP binding"/>
    <property type="evidence" value="ECO:0007669"/>
    <property type="project" value="UniProtKB-KW"/>
</dbReference>
<gene>
    <name evidence="5" type="ORF">CRG98_016786</name>
</gene>
<dbReference type="PANTHER" id="PTHR24223:SF369">
    <property type="entry name" value="ABC TRANSPORTER C FAMILY MEMBER 10"/>
    <property type="match status" value="1"/>
</dbReference>
<evidence type="ECO:0000256" key="1">
    <source>
        <dbReference type="ARBA" id="ARBA00022741"/>
    </source>
</evidence>
<dbReference type="PANTHER" id="PTHR24223">
    <property type="entry name" value="ATP-BINDING CASSETTE SUB-FAMILY C"/>
    <property type="match status" value="1"/>
</dbReference>
<evidence type="ECO:0000313" key="6">
    <source>
        <dbReference type="Proteomes" id="UP000233551"/>
    </source>
</evidence>
<dbReference type="InterPro" id="IPR017871">
    <property type="entry name" value="ABC_transporter-like_CS"/>
</dbReference>
<dbReference type="InterPro" id="IPR027417">
    <property type="entry name" value="P-loop_NTPase"/>
</dbReference>
<keyword evidence="6" id="KW-1185">Reference proteome</keyword>
<dbReference type="AlphaFoldDB" id="A0A2I0K2R0"/>